<dbReference type="GeneID" id="90542717"/>
<evidence type="ECO:0000313" key="2">
    <source>
        <dbReference type="EMBL" id="WUR04874.1"/>
    </source>
</evidence>
<dbReference type="RefSeq" id="XP_065331019.1">
    <property type="nucleotide sequence ID" value="XM_065474947.1"/>
</dbReference>
<dbReference type="Proteomes" id="UP001334084">
    <property type="component" value="Chromosome 11"/>
</dbReference>
<organism evidence="2 3">
    <name type="scientific">Vairimorpha necatrix</name>
    <dbReference type="NCBI Taxonomy" id="6039"/>
    <lineage>
        <taxon>Eukaryota</taxon>
        <taxon>Fungi</taxon>
        <taxon>Fungi incertae sedis</taxon>
        <taxon>Microsporidia</taxon>
        <taxon>Nosematidae</taxon>
        <taxon>Vairimorpha</taxon>
    </lineage>
</organism>
<dbReference type="EMBL" id="CP142736">
    <property type="protein sequence ID" value="WUR04874.1"/>
    <property type="molecule type" value="Genomic_DNA"/>
</dbReference>
<dbReference type="AlphaFoldDB" id="A0AAX4JFZ8"/>
<proteinExistence type="predicted"/>
<keyword evidence="3" id="KW-1185">Reference proteome</keyword>
<evidence type="ECO:0000313" key="3">
    <source>
        <dbReference type="Proteomes" id="UP001334084"/>
    </source>
</evidence>
<feature type="coiled-coil region" evidence="1">
    <location>
        <begin position="540"/>
        <end position="604"/>
    </location>
</feature>
<reference evidence="2" key="1">
    <citation type="journal article" date="2024" name="BMC Genomics">
        <title>Functional annotation of a divergent genome using sequence and structure-based similarity.</title>
        <authorList>
            <person name="Svedberg D."/>
            <person name="Winiger R.R."/>
            <person name="Berg A."/>
            <person name="Sharma H."/>
            <person name="Tellgren-Roth C."/>
            <person name="Debrunner-Vossbrinck B.A."/>
            <person name="Vossbrinck C.R."/>
            <person name="Barandun J."/>
        </authorList>
    </citation>
    <scope>NUCLEOTIDE SEQUENCE</scope>
    <source>
        <strain evidence="2">Illinois isolate</strain>
    </source>
</reference>
<protein>
    <submittedName>
        <fullName evidence="2">Uncharacterized protein</fullName>
    </submittedName>
</protein>
<sequence>MDIFQTFTSFLFVVGHWHQQAYDSFNTVIINKIKNGDYWEIDTKKTYSRVFLSFDKTNYQLIANALVGIRFSIEDVEPIKVNCMDKSIRDIVAELEDKLIRECNKLRPDFVVLIYQHDAYCENSIFNQIIGFLIQENLERKNKNNLADMFYEYIIECKSLWSDMYVNLYYQNYNNEIRDQTKSTLTFIKKENLPFIHLYIEFKNVQYLFEINAEEIDKEKLYTFIDMRRQKNNELDEKIGGYLHKLYKNVYFDDIDVYSKKIFEVCTPVRIEFEDNDFSIEIVDDKIHFSHQNNLYIHSPINETSLFRNAKNDENKWIMKFKRILEKICEINEFEERRISIEMFFIIIEYRHKVTFFIERILNTKGSPLNVLLGHLLLFKGLINEIELQDITKNEGITEEKRMQLCKKLEKILSNDRCYSCAFTIKICLFIEVEKYINKESAKNGPEFKILCLIGDLMEQKKKEQSISKNIKTYFSMHKNKIDLIKIFEELVKNHLQRYKKNQLNVWVEIFKIASLFTGSDETEIRIKNQKYYTYKKININEVRLDEEKVEKNNEIIRNNLFENNRERRKTGEEIINMLQRLNIKDLSDALNELKDEAIKKKVEDIFVEEVSKNFGDEIIEIGEKIIEKNLKHEIIEKEMCEKFGAHWNKEYKSGEEIYYYSKIFTKYYWINEHISNEKEKLHHGVKILIKENKRQNIKYYLVEALRTLFENDIFNHIEMKERKENNLYNIRKFEHYKGLHKTIDELTMINLHDDLVATLKNNK</sequence>
<keyword evidence="1" id="KW-0175">Coiled coil</keyword>
<evidence type="ECO:0000256" key="1">
    <source>
        <dbReference type="SAM" id="Coils"/>
    </source>
</evidence>
<dbReference type="KEGG" id="vnx:VNE69_11043"/>
<gene>
    <name evidence="2" type="ORF">VNE69_11043</name>
</gene>
<name>A0AAX4JFZ8_9MICR</name>
<accession>A0AAX4JFZ8</accession>